<dbReference type="AlphaFoldDB" id="A0A7M5US09"/>
<dbReference type="Proteomes" id="UP000594262">
    <property type="component" value="Unplaced"/>
</dbReference>
<name>A0A7M5US09_9CNID</name>
<keyword evidence="1" id="KW-0472">Membrane</keyword>
<dbReference type="OrthoDB" id="415460at2759"/>
<reference evidence="3" key="1">
    <citation type="submission" date="2021-01" db="UniProtKB">
        <authorList>
            <consortium name="EnsemblMetazoa"/>
        </authorList>
    </citation>
    <scope>IDENTIFICATION</scope>
</reference>
<organism evidence="3 4">
    <name type="scientific">Clytia hemisphaerica</name>
    <dbReference type="NCBI Taxonomy" id="252671"/>
    <lineage>
        <taxon>Eukaryota</taxon>
        <taxon>Metazoa</taxon>
        <taxon>Cnidaria</taxon>
        <taxon>Hydrozoa</taxon>
        <taxon>Hydroidolina</taxon>
        <taxon>Leptothecata</taxon>
        <taxon>Obeliida</taxon>
        <taxon>Clytiidae</taxon>
        <taxon>Clytia</taxon>
    </lineage>
</organism>
<keyword evidence="4" id="KW-1185">Reference proteome</keyword>
<sequence length="251" mass="28840">MSLTTIEPFFLFCVSLSLTFGVGLCSQITTGDINGLIPCQHSNETRLTSTNSDGLSYFCQYFSMNMKVDHGNKQLLVDFSWKYKRFSSKIKFSSYRLPQVTDIHLSCQGCSVKKWIIYDAVLVDKTGHRRKMVFNISLSSKTRHIDCKFRMGSHFSDNLCIGQVKGVATVPVHKNELNLIERMDDATRYKIIAATAGSVLLLMLLTGLVSYIIHRILNRKRNKQPKEEEDDHLGFFSPIDERIDRLYERYM</sequence>
<protein>
    <recommendedName>
        <fullName evidence="5">Cnidarian restricted protein</fullName>
    </recommendedName>
</protein>
<dbReference type="RefSeq" id="XP_066911649.1">
    <property type="nucleotide sequence ID" value="XM_067055548.1"/>
</dbReference>
<dbReference type="GeneID" id="136798887"/>
<evidence type="ECO:0000313" key="4">
    <source>
        <dbReference type="Proteomes" id="UP000594262"/>
    </source>
</evidence>
<accession>A0A7M5US09</accession>
<feature type="chain" id="PRO_5029676496" description="Cnidarian restricted protein" evidence="2">
    <location>
        <begin position="26"/>
        <end position="251"/>
    </location>
</feature>
<keyword evidence="2" id="KW-0732">Signal</keyword>
<keyword evidence="1" id="KW-0812">Transmembrane</keyword>
<evidence type="ECO:0000256" key="1">
    <source>
        <dbReference type="SAM" id="Phobius"/>
    </source>
</evidence>
<evidence type="ECO:0000313" key="3">
    <source>
        <dbReference type="EnsemblMetazoa" id="CLYHEMP004884.2"/>
    </source>
</evidence>
<proteinExistence type="predicted"/>
<feature type="signal peptide" evidence="2">
    <location>
        <begin position="1"/>
        <end position="25"/>
    </location>
</feature>
<evidence type="ECO:0008006" key="5">
    <source>
        <dbReference type="Google" id="ProtNLM"/>
    </source>
</evidence>
<dbReference type="EnsemblMetazoa" id="CLYHEMT004884.2">
    <property type="protein sequence ID" value="CLYHEMP004884.2"/>
    <property type="gene ID" value="CLYHEMG004884"/>
</dbReference>
<keyword evidence="1" id="KW-1133">Transmembrane helix</keyword>
<evidence type="ECO:0000256" key="2">
    <source>
        <dbReference type="SAM" id="SignalP"/>
    </source>
</evidence>
<feature type="transmembrane region" description="Helical" evidence="1">
    <location>
        <begin position="191"/>
        <end position="213"/>
    </location>
</feature>